<gene>
    <name evidence="3" type="ORF">QQF64_002766</name>
</gene>
<organism evidence="3 4">
    <name type="scientific">Cirrhinus molitorella</name>
    <name type="common">mud carp</name>
    <dbReference type="NCBI Taxonomy" id="172907"/>
    <lineage>
        <taxon>Eukaryota</taxon>
        <taxon>Metazoa</taxon>
        <taxon>Chordata</taxon>
        <taxon>Craniata</taxon>
        <taxon>Vertebrata</taxon>
        <taxon>Euteleostomi</taxon>
        <taxon>Actinopterygii</taxon>
        <taxon>Neopterygii</taxon>
        <taxon>Teleostei</taxon>
        <taxon>Ostariophysi</taxon>
        <taxon>Cypriniformes</taxon>
        <taxon>Cyprinidae</taxon>
        <taxon>Labeoninae</taxon>
        <taxon>Labeonini</taxon>
        <taxon>Cirrhinus</taxon>
    </lineage>
</organism>
<keyword evidence="4" id="KW-1185">Reference proteome</keyword>
<proteinExistence type="predicted"/>
<feature type="coiled-coil region" evidence="1">
    <location>
        <begin position="66"/>
        <end position="93"/>
    </location>
</feature>
<evidence type="ECO:0000313" key="4">
    <source>
        <dbReference type="Proteomes" id="UP001558613"/>
    </source>
</evidence>
<evidence type="ECO:0000313" key="3">
    <source>
        <dbReference type="EMBL" id="KAL1267091.1"/>
    </source>
</evidence>
<reference evidence="3 4" key="1">
    <citation type="submission" date="2023-09" db="EMBL/GenBank/DDBJ databases">
        <authorList>
            <person name="Wang M."/>
        </authorList>
    </citation>
    <scope>NUCLEOTIDE SEQUENCE [LARGE SCALE GENOMIC DNA]</scope>
    <source>
        <strain evidence="3">GT-2023</strain>
        <tissue evidence="3">Liver</tissue>
    </source>
</reference>
<feature type="compositionally biased region" description="Low complexity" evidence="2">
    <location>
        <begin position="112"/>
        <end position="121"/>
    </location>
</feature>
<protein>
    <submittedName>
        <fullName evidence="3">Uncharacterized protein</fullName>
    </submittedName>
</protein>
<feature type="region of interest" description="Disordered" evidence="2">
    <location>
        <begin position="109"/>
        <end position="161"/>
    </location>
</feature>
<evidence type="ECO:0000256" key="2">
    <source>
        <dbReference type="SAM" id="MobiDB-lite"/>
    </source>
</evidence>
<keyword evidence="1" id="KW-0175">Coiled coil</keyword>
<name>A0ABR3MR30_9TELE</name>
<accession>A0ABR3MR30</accession>
<feature type="compositionally biased region" description="Low complexity" evidence="2">
    <location>
        <begin position="35"/>
        <end position="49"/>
    </location>
</feature>
<feature type="region of interest" description="Disordered" evidence="2">
    <location>
        <begin position="23"/>
        <end position="49"/>
    </location>
</feature>
<sequence>MCNEGNVIVNQCDVIDDGINPNDSVSNVESKRSNKGSISSSKISTTSSARIKAEADRAALVACVSALKHRHALEEQEQQLRRKREQLDLEVELAASTAKLAVLEAFERKSSSHGSVSVMNSHLEEERKKSGNGSNYMAKKYKPGARKPVQQSVCSLPPDQA</sequence>
<comment type="caution">
    <text evidence="3">The sequence shown here is derived from an EMBL/GenBank/DDBJ whole genome shotgun (WGS) entry which is preliminary data.</text>
</comment>
<dbReference type="Proteomes" id="UP001558613">
    <property type="component" value="Unassembled WGS sequence"/>
</dbReference>
<evidence type="ECO:0000256" key="1">
    <source>
        <dbReference type="SAM" id="Coils"/>
    </source>
</evidence>
<dbReference type="EMBL" id="JAYMGO010000010">
    <property type="protein sequence ID" value="KAL1267091.1"/>
    <property type="molecule type" value="Genomic_DNA"/>
</dbReference>